<keyword evidence="3" id="KW-1185">Reference proteome</keyword>
<feature type="signal peptide" evidence="1">
    <location>
        <begin position="1"/>
        <end position="21"/>
    </location>
</feature>
<feature type="chain" id="PRO_5047207765" evidence="1">
    <location>
        <begin position="22"/>
        <end position="156"/>
    </location>
</feature>
<keyword evidence="1" id="KW-0732">Signal</keyword>
<protein>
    <submittedName>
        <fullName evidence="2">Uncharacterized protein</fullName>
    </submittedName>
</protein>
<evidence type="ECO:0000256" key="1">
    <source>
        <dbReference type="SAM" id="SignalP"/>
    </source>
</evidence>
<evidence type="ECO:0000313" key="3">
    <source>
        <dbReference type="Proteomes" id="UP001408356"/>
    </source>
</evidence>
<gene>
    <name evidence="2" type="ORF">SUNI508_02715</name>
</gene>
<name>A0ABR2VH86_9PEZI</name>
<dbReference type="EMBL" id="JARVKF010000002">
    <property type="protein sequence ID" value="KAK9426274.1"/>
    <property type="molecule type" value="Genomic_DNA"/>
</dbReference>
<comment type="caution">
    <text evidence="2">The sequence shown here is derived from an EMBL/GenBank/DDBJ whole genome shotgun (WGS) entry which is preliminary data.</text>
</comment>
<reference evidence="2 3" key="1">
    <citation type="journal article" date="2024" name="J. Plant Pathol.">
        <title>Sequence and assembly of the genome of Seiridium unicorne, isolate CBS 538.82, causal agent of cypress canker disease.</title>
        <authorList>
            <person name="Scali E."/>
            <person name="Rocca G.D."/>
            <person name="Danti R."/>
            <person name="Garbelotto M."/>
            <person name="Barberini S."/>
            <person name="Baroncelli R."/>
            <person name="Emiliani G."/>
        </authorList>
    </citation>
    <scope>NUCLEOTIDE SEQUENCE [LARGE SCALE GENOMIC DNA]</scope>
    <source>
        <strain evidence="2 3">BM-138-508</strain>
    </source>
</reference>
<sequence length="156" mass="15588">MVSTSLLQAILLLAVASLTIATPVSPRHALSSEHFEVLAMRASTTVDPNAVTNVDCTDSSVNIVAHDQNVAELGICGGIAGAITKCGGAPESTTGQSGTALFTLNAATSGATINISKGRWEGCIRAARAVCPTGSISGTCVGGASTGNVDFTLNNP</sequence>
<accession>A0ABR2VH86</accession>
<evidence type="ECO:0000313" key="2">
    <source>
        <dbReference type="EMBL" id="KAK9426274.1"/>
    </source>
</evidence>
<proteinExistence type="predicted"/>
<organism evidence="2 3">
    <name type="scientific">Seiridium unicorne</name>
    <dbReference type="NCBI Taxonomy" id="138068"/>
    <lineage>
        <taxon>Eukaryota</taxon>
        <taxon>Fungi</taxon>
        <taxon>Dikarya</taxon>
        <taxon>Ascomycota</taxon>
        <taxon>Pezizomycotina</taxon>
        <taxon>Sordariomycetes</taxon>
        <taxon>Xylariomycetidae</taxon>
        <taxon>Amphisphaeriales</taxon>
        <taxon>Sporocadaceae</taxon>
        <taxon>Seiridium</taxon>
    </lineage>
</organism>
<dbReference type="Proteomes" id="UP001408356">
    <property type="component" value="Unassembled WGS sequence"/>
</dbReference>